<dbReference type="Proteomes" id="UP000324222">
    <property type="component" value="Unassembled WGS sequence"/>
</dbReference>
<organism evidence="1 2">
    <name type="scientific">Portunus trituberculatus</name>
    <name type="common">Swimming crab</name>
    <name type="synonym">Neptunus trituberculatus</name>
    <dbReference type="NCBI Taxonomy" id="210409"/>
    <lineage>
        <taxon>Eukaryota</taxon>
        <taxon>Metazoa</taxon>
        <taxon>Ecdysozoa</taxon>
        <taxon>Arthropoda</taxon>
        <taxon>Crustacea</taxon>
        <taxon>Multicrustacea</taxon>
        <taxon>Malacostraca</taxon>
        <taxon>Eumalacostraca</taxon>
        <taxon>Eucarida</taxon>
        <taxon>Decapoda</taxon>
        <taxon>Pleocyemata</taxon>
        <taxon>Brachyura</taxon>
        <taxon>Eubrachyura</taxon>
        <taxon>Portunoidea</taxon>
        <taxon>Portunidae</taxon>
        <taxon>Portuninae</taxon>
        <taxon>Portunus</taxon>
    </lineage>
</organism>
<keyword evidence="2" id="KW-1185">Reference proteome</keyword>
<dbReference type="AlphaFoldDB" id="A0A5B7HLV1"/>
<proteinExistence type="predicted"/>
<gene>
    <name evidence="1" type="ORF">E2C01_068212</name>
</gene>
<name>A0A5B7HLV1_PORTR</name>
<evidence type="ECO:0000313" key="2">
    <source>
        <dbReference type="Proteomes" id="UP000324222"/>
    </source>
</evidence>
<protein>
    <submittedName>
        <fullName evidence="1">Uncharacterized protein</fullName>
    </submittedName>
</protein>
<comment type="caution">
    <text evidence="1">The sequence shown here is derived from an EMBL/GenBank/DDBJ whole genome shotgun (WGS) entry which is preliminary data.</text>
</comment>
<dbReference type="EMBL" id="VSRR010037706">
    <property type="protein sequence ID" value="MPC73871.1"/>
    <property type="molecule type" value="Genomic_DNA"/>
</dbReference>
<accession>A0A5B7HLV1</accession>
<sequence>MVYLGRGRKALRVMYINIDGFISGSLEVRDYILEKGLDVICITETKLSEDVQVNFKEQGYNVWRRDRRGKAIVLIMI</sequence>
<dbReference type="Gene3D" id="3.60.10.10">
    <property type="entry name" value="Endonuclease/exonuclease/phosphatase"/>
    <property type="match status" value="1"/>
</dbReference>
<reference evidence="1 2" key="1">
    <citation type="submission" date="2019-05" db="EMBL/GenBank/DDBJ databases">
        <title>Another draft genome of Portunus trituberculatus and its Hox gene families provides insights of decapod evolution.</title>
        <authorList>
            <person name="Jeong J.-H."/>
            <person name="Song I."/>
            <person name="Kim S."/>
            <person name="Choi T."/>
            <person name="Kim D."/>
            <person name="Ryu S."/>
            <person name="Kim W."/>
        </authorList>
    </citation>
    <scope>NUCLEOTIDE SEQUENCE [LARGE SCALE GENOMIC DNA]</scope>
    <source>
        <tissue evidence="1">Muscle</tissue>
    </source>
</reference>
<evidence type="ECO:0000313" key="1">
    <source>
        <dbReference type="EMBL" id="MPC73871.1"/>
    </source>
</evidence>
<dbReference type="SUPFAM" id="SSF56219">
    <property type="entry name" value="DNase I-like"/>
    <property type="match status" value="1"/>
</dbReference>
<dbReference type="InterPro" id="IPR036691">
    <property type="entry name" value="Endo/exonu/phosph_ase_sf"/>
</dbReference>